<keyword evidence="3" id="KW-1185">Reference proteome</keyword>
<dbReference type="Proteomes" id="UP000250043">
    <property type="component" value="Unassembled WGS sequence"/>
</dbReference>
<reference evidence="2 3" key="1">
    <citation type="submission" date="2016-07" db="EMBL/GenBank/DDBJ databases">
        <title>Draft genome of the white-rot fungus Obba rivulosa 3A-2.</title>
        <authorList>
            <consortium name="DOE Joint Genome Institute"/>
            <person name="Miettinen O."/>
            <person name="Riley R."/>
            <person name="Acob R."/>
            <person name="Barry K."/>
            <person name="Cullen D."/>
            <person name="De Vries R."/>
            <person name="Hainaut M."/>
            <person name="Hatakka A."/>
            <person name="Henrissat B."/>
            <person name="Hilden K."/>
            <person name="Kuo R."/>
            <person name="Labutti K."/>
            <person name="Lipzen A."/>
            <person name="Makela M.R."/>
            <person name="Sandor L."/>
            <person name="Spatafora J.W."/>
            <person name="Grigoriev I.V."/>
            <person name="Hibbett D.S."/>
        </authorList>
    </citation>
    <scope>NUCLEOTIDE SEQUENCE [LARGE SCALE GENOMIC DNA]</scope>
    <source>
        <strain evidence="2 3">3A-2</strain>
    </source>
</reference>
<feature type="region of interest" description="Disordered" evidence="1">
    <location>
        <begin position="1"/>
        <end position="25"/>
    </location>
</feature>
<protein>
    <submittedName>
        <fullName evidence="2">Uncharacterized protein</fullName>
    </submittedName>
</protein>
<feature type="compositionally biased region" description="Basic and acidic residues" evidence="1">
    <location>
        <begin position="16"/>
        <end position="25"/>
    </location>
</feature>
<evidence type="ECO:0000313" key="3">
    <source>
        <dbReference type="Proteomes" id="UP000250043"/>
    </source>
</evidence>
<evidence type="ECO:0000313" key="2">
    <source>
        <dbReference type="EMBL" id="OCH86413.1"/>
    </source>
</evidence>
<gene>
    <name evidence="2" type="ORF">OBBRIDRAFT_806791</name>
</gene>
<dbReference type="EMBL" id="KV722529">
    <property type="protein sequence ID" value="OCH86413.1"/>
    <property type="molecule type" value="Genomic_DNA"/>
</dbReference>
<name>A0A8E2DL29_9APHY</name>
<dbReference type="AlphaFoldDB" id="A0A8E2DL29"/>
<evidence type="ECO:0000256" key="1">
    <source>
        <dbReference type="SAM" id="MobiDB-lite"/>
    </source>
</evidence>
<accession>A0A8E2DL29</accession>
<organism evidence="2 3">
    <name type="scientific">Obba rivulosa</name>
    <dbReference type="NCBI Taxonomy" id="1052685"/>
    <lineage>
        <taxon>Eukaryota</taxon>
        <taxon>Fungi</taxon>
        <taxon>Dikarya</taxon>
        <taxon>Basidiomycota</taxon>
        <taxon>Agaricomycotina</taxon>
        <taxon>Agaricomycetes</taxon>
        <taxon>Polyporales</taxon>
        <taxon>Gelatoporiaceae</taxon>
        <taxon>Obba</taxon>
    </lineage>
</organism>
<proteinExistence type="predicted"/>
<sequence length="209" mass="23312">MWSHQRARGVGPSGPRRRETAQRSKLCPWRDARALSVRHHAPTGMETLSIPRIPRGRSISPTLLKLVRSRVNPLRDDLNHPVYAKSTNDWGWRRGRRLGLLGRRHAPVQCDVSGGDSFDLLKRGGLWGRDGERLCGPADDVVRWKAEEDDGRVGRHAFGARTPLNGTLVEGAYETEPTIPATSLGLLVDAPDRPVARAWSRETRRSARG</sequence>